<keyword evidence="7" id="KW-1185">Reference proteome</keyword>
<dbReference type="AlphaFoldDB" id="A0A8D4VSP2"/>
<dbReference type="Pfam" id="PF11845">
    <property type="entry name" value="Tll0287-like"/>
    <property type="match status" value="1"/>
</dbReference>
<dbReference type="Pfam" id="PF00990">
    <property type="entry name" value="GGDEF"/>
    <property type="match status" value="1"/>
</dbReference>
<feature type="region of interest" description="Disordered" evidence="3">
    <location>
        <begin position="414"/>
        <end position="433"/>
    </location>
</feature>
<dbReference type="InterPro" id="IPR050469">
    <property type="entry name" value="Diguanylate_Cyclase"/>
</dbReference>
<organism evidence="6 7">
    <name type="scientific">Methylogaea oryzae</name>
    <dbReference type="NCBI Taxonomy" id="1295382"/>
    <lineage>
        <taxon>Bacteria</taxon>
        <taxon>Pseudomonadati</taxon>
        <taxon>Pseudomonadota</taxon>
        <taxon>Gammaproteobacteria</taxon>
        <taxon>Methylococcales</taxon>
        <taxon>Methylococcaceae</taxon>
        <taxon>Methylogaea</taxon>
    </lineage>
</organism>
<dbReference type="PANTHER" id="PTHR45138:SF24">
    <property type="entry name" value="DIGUANYLATE CYCLASE DGCC-RELATED"/>
    <property type="match status" value="1"/>
</dbReference>
<evidence type="ECO:0000256" key="4">
    <source>
        <dbReference type="SAM" id="Phobius"/>
    </source>
</evidence>
<dbReference type="InterPro" id="IPR021796">
    <property type="entry name" value="Tll0287-like_dom"/>
</dbReference>
<dbReference type="SMART" id="SM00267">
    <property type="entry name" value="GGDEF"/>
    <property type="match status" value="1"/>
</dbReference>
<keyword evidence="4" id="KW-0472">Membrane</keyword>
<feature type="domain" description="GGDEF" evidence="5">
    <location>
        <begin position="286"/>
        <end position="421"/>
    </location>
</feature>
<name>A0A8D4VSP2_9GAMM</name>
<dbReference type="CDD" id="cd01949">
    <property type="entry name" value="GGDEF"/>
    <property type="match status" value="1"/>
</dbReference>
<dbReference type="KEGG" id="moz:MoryE10_31480"/>
<dbReference type="GO" id="GO:0005886">
    <property type="term" value="C:plasma membrane"/>
    <property type="evidence" value="ECO:0007669"/>
    <property type="project" value="TreeGrafter"/>
</dbReference>
<dbReference type="Proteomes" id="UP000824988">
    <property type="component" value="Chromosome"/>
</dbReference>
<evidence type="ECO:0000256" key="1">
    <source>
        <dbReference type="ARBA" id="ARBA00001946"/>
    </source>
</evidence>
<gene>
    <name evidence="6" type="ORF">MoryE10_31480</name>
</gene>
<evidence type="ECO:0000256" key="2">
    <source>
        <dbReference type="ARBA" id="ARBA00012528"/>
    </source>
</evidence>
<feature type="transmembrane region" description="Helical" evidence="4">
    <location>
        <begin position="209"/>
        <end position="229"/>
    </location>
</feature>
<reference evidence="6" key="1">
    <citation type="submission" date="2019-06" db="EMBL/GenBank/DDBJ databases">
        <title>Complete genome sequence of Methylogaea oryzae strain JCM16910.</title>
        <authorList>
            <person name="Asakawa S."/>
        </authorList>
    </citation>
    <scope>NUCLEOTIDE SEQUENCE</scope>
    <source>
        <strain evidence="6">E10</strain>
    </source>
</reference>
<dbReference type="NCBIfam" id="TIGR00254">
    <property type="entry name" value="GGDEF"/>
    <property type="match status" value="1"/>
</dbReference>
<evidence type="ECO:0000313" key="6">
    <source>
        <dbReference type="EMBL" id="BBL72542.1"/>
    </source>
</evidence>
<protein>
    <recommendedName>
        <fullName evidence="2">diguanylate cyclase</fullName>
        <ecNumber evidence="2">2.7.7.65</ecNumber>
    </recommendedName>
</protein>
<evidence type="ECO:0000256" key="3">
    <source>
        <dbReference type="SAM" id="MobiDB-lite"/>
    </source>
</evidence>
<dbReference type="GO" id="GO:0043709">
    <property type="term" value="P:cell adhesion involved in single-species biofilm formation"/>
    <property type="evidence" value="ECO:0007669"/>
    <property type="project" value="TreeGrafter"/>
</dbReference>
<dbReference type="InterPro" id="IPR000160">
    <property type="entry name" value="GGDEF_dom"/>
</dbReference>
<comment type="cofactor">
    <cofactor evidence="1">
        <name>Mg(2+)</name>
        <dbReference type="ChEBI" id="CHEBI:18420"/>
    </cofactor>
</comment>
<sequence length="433" mass="48005">MNSISANQRSIWSMGLLWTLLLAASLFLNILQQDREVLRIARIQAQAFIDKDIELRLWASSHGGVYVRTGPETQPNPYLDVAQRDVVTTDGLRLTLMNPAYITREVHSRFTEKYGVYGHMTALKLKNPANAPDAWERKALEGFDAGNLSDVSTVYSLAGKSYLRLMKPLLMEESCQTCHAWTRIPVGGVRGGINASVPLEPLREGEGTLVLYIGLSHGVMWLIGILAIGGVSRRVSRMRVAHDIAEARNRELYEQATHDALTGLFNRRYMEEALTRQIHRAHRVDAPLSLVMIDIDHFKRFNDEHGHDAGDEVLRQVGRSIRENVRTSDIVCRYGGEELAVIIPGAGAKEAFLRMDKLREAVSAVPLSNRDGEALPPVTVSIGVAELAEDSDDSSELLKRADLALYRAKAAGRNRVVTAEESPPEALAQPEQA</sequence>
<evidence type="ECO:0000313" key="7">
    <source>
        <dbReference type="Proteomes" id="UP000824988"/>
    </source>
</evidence>
<dbReference type="PROSITE" id="PS50887">
    <property type="entry name" value="GGDEF"/>
    <property type="match status" value="1"/>
</dbReference>
<dbReference type="GO" id="GO:0052621">
    <property type="term" value="F:diguanylate cyclase activity"/>
    <property type="evidence" value="ECO:0007669"/>
    <property type="project" value="UniProtKB-EC"/>
</dbReference>
<dbReference type="EMBL" id="AP019782">
    <property type="protein sequence ID" value="BBL72542.1"/>
    <property type="molecule type" value="Genomic_DNA"/>
</dbReference>
<evidence type="ECO:0000259" key="5">
    <source>
        <dbReference type="PROSITE" id="PS50887"/>
    </source>
</evidence>
<dbReference type="GO" id="GO:1902201">
    <property type="term" value="P:negative regulation of bacterial-type flagellum-dependent cell motility"/>
    <property type="evidence" value="ECO:0007669"/>
    <property type="project" value="TreeGrafter"/>
</dbReference>
<keyword evidence="4" id="KW-1133">Transmembrane helix</keyword>
<accession>A0A8D4VSP2</accession>
<proteinExistence type="predicted"/>
<dbReference type="FunFam" id="3.30.70.270:FF:000001">
    <property type="entry name" value="Diguanylate cyclase domain protein"/>
    <property type="match status" value="1"/>
</dbReference>
<dbReference type="PANTHER" id="PTHR45138">
    <property type="entry name" value="REGULATORY COMPONENTS OF SENSORY TRANSDUCTION SYSTEM"/>
    <property type="match status" value="1"/>
</dbReference>
<dbReference type="RefSeq" id="WP_221047620.1">
    <property type="nucleotide sequence ID" value="NZ_AP019782.1"/>
</dbReference>
<dbReference type="EC" id="2.7.7.65" evidence="2"/>
<keyword evidence="4" id="KW-0812">Transmembrane</keyword>